<keyword evidence="8" id="KW-0393">Immunoglobulin domain</keyword>
<evidence type="ECO:0000313" key="14">
    <source>
        <dbReference type="Ensembl" id="ENSTNIP00000014306.1"/>
    </source>
</evidence>
<dbReference type="CDD" id="cd16973">
    <property type="entry name" value="Alpha_kinase_ALPK3"/>
    <property type="match status" value="1"/>
</dbReference>
<dbReference type="HOGENOM" id="CLU_003270_1_0_1"/>
<dbReference type="Pfam" id="PF07679">
    <property type="entry name" value="I-set"/>
    <property type="match status" value="2"/>
</dbReference>
<dbReference type="Pfam" id="PF02816">
    <property type="entry name" value="Alpha_kinase"/>
    <property type="match status" value="1"/>
</dbReference>
<evidence type="ECO:0000256" key="5">
    <source>
        <dbReference type="ARBA" id="ARBA00022737"/>
    </source>
</evidence>
<dbReference type="Gene3D" id="2.60.40.10">
    <property type="entry name" value="Immunoglobulins"/>
    <property type="match status" value="2"/>
</dbReference>
<dbReference type="InterPro" id="IPR011009">
    <property type="entry name" value="Kinase-like_dom_sf"/>
</dbReference>
<evidence type="ECO:0000313" key="15">
    <source>
        <dbReference type="Proteomes" id="UP000007303"/>
    </source>
</evidence>
<dbReference type="GO" id="GO:0005524">
    <property type="term" value="F:ATP binding"/>
    <property type="evidence" value="ECO:0007669"/>
    <property type="project" value="InterPro"/>
</dbReference>
<feature type="region of interest" description="Disordered" evidence="11">
    <location>
        <begin position="788"/>
        <end position="820"/>
    </location>
</feature>
<keyword evidence="4" id="KW-0808">Transferase</keyword>
<feature type="compositionally biased region" description="Basic and acidic residues" evidence="11">
    <location>
        <begin position="586"/>
        <end position="599"/>
    </location>
</feature>
<evidence type="ECO:0000256" key="10">
    <source>
        <dbReference type="ARBA" id="ARBA00048679"/>
    </source>
</evidence>
<keyword evidence="7" id="KW-1015">Disulfide bond</keyword>
<dbReference type="SUPFAM" id="SSF48726">
    <property type="entry name" value="Immunoglobulin"/>
    <property type="match status" value="2"/>
</dbReference>
<evidence type="ECO:0000256" key="8">
    <source>
        <dbReference type="ARBA" id="ARBA00023319"/>
    </source>
</evidence>
<dbReference type="PROSITE" id="PS50835">
    <property type="entry name" value="IG_LIKE"/>
    <property type="match status" value="2"/>
</dbReference>
<feature type="region of interest" description="Disordered" evidence="11">
    <location>
        <begin position="1000"/>
        <end position="1146"/>
    </location>
</feature>
<feature type="compositionally biased region" description="Basic and acidic residues" evidence="11">
    <location>
        <begin position="643"/>
        <end position="676"/>
    </location>
</feature>
<feature type="region of interest" description="Disordered" evidence="11">
    <location>
        <begin position="1"/>
        <end position="38"/>
    </location>
</feature>
<dbReference type="InterPro" id="IPR007110">
    <property type="entry name" value="Ig-like_dom"/>
</dbReference>
<feature type="compositionally biased region" description="Low complexity" evidence="11">
    <location>
        <begin position="8"/>
        <end position="24"/>
    </location>
</feature>
<feature type="compositionally biased region" description="Basic and acidic residues" evidence="11">
    <location>
        <begin position="431"/>
        <end position="445"/>
    </location>
</feature>
<dbReference type="InterPro" id="IPR003598">
    <property type="entry name" value="Ig_sub2"/>
</dbReference>
<keyword evidence="15" id="KW-1185">Reference proteome</keyword>
<evidence type="ECO:0000256" key="1">
    <source>
        <dbReference type="ARBA" id="ARBA00008651"/>
    </source>
</evidence>
<feature type="region of interest" description="Disordered" evidence="11">
    <location>
        <begin position="1506"/>
        <end position="1550"/>
    </location>
</feature>
<feature type="compositionally biased region" description="Low complexity" evidence="11">
    <location>
        <begin position="374"/>
        <end position="396"/>
    </location>
</feature>
<evidence type="ECO:0000256" key="9">
    <source>
        <dbReference type="ARBA" id="ARBA00047899"/>
    </source>
</evidence>
<reference evidence="15" key="1">
    <citation type="journal article" date="2004" name="Nature">
        <title>Genome duplication in the teleost fish Tetraodon nigroviridis reveals the early vertebrate proto-karyotype.</title>
        <authorList>
            <person name="Jaillon O."/>
            <person name="Aury J.-M."/>
            <person name="Brunet F."/>
            <person name="Petit J.-L."/>
            <person name="Stange-Thomann N."/>
            <person name="Mauceli E."/>
            <person name="Bouneau L."/>
            <person name="Fischer C."/>
            <person name="Ozouf-Costaz C."/>
            <person name="Bernot A."/>
            <person name="Nicaud S."/>
            <person name="Jaffe D."/>
            <person name="Fisher S."/>
            <person name="Lutfalla G."/>
            <person name="Dossat C."/>
            <person name="Segurens B."/>
            <person name="Dasilva C."/>
            <person name="Salanoubat M."/>
            <person name="Levy M."/>
            <person name="Boudet N."/>
            <person name="Castellano S."/>
            <person name="Anthouard V."/>
            <person name="Jubin C."/>
            <person name="Castelli V."/>
            <person name="Katinka M."/>
            <person name="Vacherie B."/>
            <person name="Biemont C."/>
            <person name="Skalli Z."/>
            <person name="Cattolico L."/>
            <person name="Poulain J."/>
            <person name="De Berardinis V."/>
            <person name="Cruaud C."/>
            <person name="Duprat S."/>
            <person name="Brottier P."/>
            <person name="Coutanceau J.-P."/>
            <person name="Gouzy J."/>
            <person name="Parra G."/>
            <person name="Lardier G."/>
            <person name="Chapple C."/>
            <person name="McKernan K.J."/>
            <person name="McEwan P."/>
            <person name="Bosak S."/>
            <person name="Kellis M."/>
            <person name="Volff J.-N."/>
            <person name="Guigo R."/>
            <person name="Zody M.C."/>
            <person name="Mesirov J."/>
            <person name="Lindblad-Toh K."/>
            <person name="Birren B."/>
            <person name="Nusbaum C."/>
            <person name="Kahn D."/>
            <person name="Robinson-Rechavi M."/>
            <person name="Laudet V."/>
            <person name="Schachter V."/>
            <person name="Quetier F."/>
            <person name="Saurin W."/>
            <person name="Scarpelli C."/>
            <person name="Wincker P."/>
            <person name="Lander E.S."/>
            <person name="Weissenbach J."/>
            <person name="Roest Crollius H."/>
        </authorList>
    </citation>
    <scope>NUCLEOTIDE SEQUENCE [LARGE SCALE GENOMIC DNA]</scope>
</reference>
<dbReference type="InterPro" id="IPR013783">
    <property type="entry name" value="Ig-like_fold"/>
</dbReference>
<sequence>MGSRRMTRSSFSNGRSSSGEDSNGTGRPNGCSYISNVRPENRENEGYNILLHRSTLCTMMAQLAEETQPFFEITLKSKAVSENCNVKFSCVVTGHPAPQLLWYKEDMQLDRYCGLPKYEIFHNGHHHSLHIYNCTLEDAAIYQASASNTKGIVSCSGLLEVGEMNEFRIHERYFAKLKQKARRCKVEGGKENLEPLRTISPDRTLRKRRSTMEGFLSVPSSMEDEGAEEAHQAVEREKELEDTLAPISNGVVTAVIDGQSISENGTMSETYTFESAQKIFTAHPPKTPSTKKIKISQVVKSDTKGEQACETQKAEDESTKRAVTNSEEVMEVDSILTSSSSVMSSRDVTENQKVTTGLAPAEKPSKVVNGGAGAAPQEAHLPPEAAAAAEGKGPAPKAKEESSQMQKLIPDNKIAKLQQSVAPPRPSKAKRIADAAAKKTEDKPKTTTTGAAGLPQRGRAGHQPSEEELRPRQTKLAETGPALPREKTQNRTCVSCFESLSLSGSLLAHHLNDLFNQECCCTPEQGRRQGLGENTAQPNTSWKTPVSKGYTGPSKDVPPRGLAQPSRVDDIKSPTFNPGPQAPTDKMVKDTWGHSRGSNESRMVPVADRQKSPLQNPGTSEKSKGCKVSPSTKPGQADTAIKTVKETEKQVETKEDTREAEESARSQSKASEKIQMETESADQQQAETTKETKVNCETDKEMEKIANRSVKQSEKSKLTLKSAEKTGLKSSKIPDPAGAPEKTPQLQAKDGQTHQDTPPKVISIAELLRSQIKALESVLAYSVADVTTREPPSTGMQQDLKDNKSKRMPEEKTPDRKIEDIPLRNIKETLLEVYQQLQLDQVQIEIHDANLAPAEASEKIPPGCAGNTGTTAQSDNTQKLLSQETGAALVSDLPESIGQEPETPSPEKPVINAPGPNIPVIKHVKHETDQDKHGDFLMKSSTVIPLESEISEKLVDQSKTDKLHVEKNAFPNVQKVPDESEPITPIQAAGCNQQDSLMVEDLPQNDPSASLSPKTSSFAKEKKLHVHSSGARRKIPKQKTSPDEALQAPSLVGDQVQLHNPSTESPKFSSSPASLPSSPSLQKRSQLLQPAATGEPTLSLARQSPTLSRRKTQSENLTQSQNASEEKHIQQTEEKPATKKKHDPFKAPQVIRKIRSETFADASGHLKLWCQFFNVLAESTIRWFRNEEEIAQVKRSAGDEAQVNLAVVQASYKDSGVYRCTITNEHGTDSTDCLLSGEILTGMSIREDVGAAVGEEIEMTPMIFSKGVADSGAWGNKFFGRVAMQESHIGDGCSHKVWRAKVIYGLEPVFESGNTCIIKARNYIPYGGKEESCLTDKNLEIITQECKIRNLAREYCKIFSAEARVIDNFGPSLEVLPVYLMYRPANAVPYVTVEADLPGDYQRYCVLDHTGRLGMRTGSDVEQKCCALQHWIFQWTNGNMLLTRLEGVDTKITNVGISVKSSGHQGLPVEGSPKVFEHFISHHRCNYFCGLLSLRSLKVADSLPMTGKPKASKSPLLQRKMAADSSPQMGRKASGSPRLPRKTDQEGRKT</sequence>
<name>H3D1C0_TETNG</name>
<evidence type="ECO:0000259" key="13">
    <source>
        <dbReference type="PROSITE" id="PS51158"/>
    </source>
</evidence>
<comment type="similarity">
    <text evidence="1">Belongs to the protein kinase superfamily. Alpha-type protein kinase family. ALPK subfamily.</text>
</comment>
<dbReference type="InParanoid" id="H3D1C0"/>
<feature type="compositionally biased region" description="Polar residues" evidence="11">
    <location>
        <begin position="677"/>
        <end position="687"/>
    </location>
</feature>
<dbReference type="InterPro" id="IPR003599">
    <property type="entry name" value="Ig_sub"/>
</dbReference>
<dbReference type="PANTHER" id="PTHR47091">
    <property type="entry name" value="ALPHA-PROTEIN KINASE 2-RELATED"/>
    <property type="match status" value="1"/>
</dbReference>
<evidence type="ECO:0000256" key="4">
    <source>
        <dbReference type="ARBA" id="ARBA00022679"/>
    </source>
</evidence>
<keyword evidence="3" id="KW-0723">Serine/threonine-protein kinase</keyword>
<evidence type="ECO:0000256" key="7">
    <source>
        <dbReference type="ARBA" id="ARBA00023157"/>
    </source>
</evidence>
<keyword evidence="5" id="KW-0677">Repeat</keyword>
<dbReference type="InterPro" id="IPR036179">
    <property type="entry name" value="Ig-like_dom_sf"/>
</dbReference>
<dbReference type="PROSITE" id="PS51158">
    <property type="entry name" value="ALPHA_KINASE"/>
    <property type="match status" value="1"/>
</dbReference>
<feature type="compositionally biased region" description="Basic residues" evidence="11">
    <location>
        <begin position="1022"/>
        <end position="1037"/>
    </location>
</feature>
<accession>H3D1C0</accession>
<organism evidence="14 15">
    <name type="scientific">Tetraodon nigroviridis</name>
    <name type="common">Spotted green pufferfish</name>
    <name type="synonym">Chelonodon nigroviridis</name>
    <dbReference type="NCBI Taxonomy" id="99883"/>
    <lineage>
        <taxon>Eukaryota</taxon>
        <taxon>Metazoa</taxon>
        <taxon>Chordata</taxon>
        <taxon>Craniata</taxon>
        <taxon>Vertebrata</taxon>
        <taxon>Euteleostomi</taxon>
        <taxon>Actinopterygii</taxon>
        <taxon>Neopterygii</taxon>
        <taxon>Teleostei</taxon>
        <taxon>Neoteleostei</taxon>
        <taxon>Acanthomorphata</taxon>
        <taxon>Eupercaria</taxon>
        <taxon>Tetraodontiformes</taxon>
        <taxon>Tetradontoidea</taxon>
        <taxon>Tetraodontidae</taxon>
        <taxon>Tetraodon</taxon>
    </lineage>
</organism>
<feature type="compositionally biased region" description="Basic and acidic residues" evidence="11">
    <location>
        <begin position="799"/>
        <end position="820"/>
    </location>
</feature>
<keyword evidence="6" id="KW-0418">Kinase</keyword>
<comment type="catalytic activity">
    <reaction evidence="10">
        <text>L-seryl-[protein] + ATP = O-phospho-L-seryl-[protein] + ADP + H(+)</text>
        <dbReference type="Rhea" id="RHEA:17989"/>
        <dbReference type="Rhea" id="RHEA-COMP:9863"/>
        <dbReference type="Rhea" id="RHEA-COMP:11604"/>
        <dbReference type="ChEBI" id="CHEBI:15378"/>
        <dbReference type="ChEBI" id="CHEBI:29999"/>
        <dbReference type="ChEBI" id="CHEBI:30616"/>
        <dbReference type="ChEBI" id="CHEBI:83421"/>
        <dbReference type="ChEBI" id="CHEBI:456216"/>
        <dbReference type="EC" id="2.7.11.1"/>
    </reaction>
</comment>
<dbReference type="CDD" id="cd00096">
    <property type="entry name" value="Ig"/>
    <property type="match status" value="1"/>
</dbReference>
<feature type="domain" description="Ig-like" evidence="12">
    <location>
        <begin position="1148"/>
        <end position="1236"/>
    </location>
</feature>
<feature type="region of interest" description="Disordered" evidence="11">
    <location>
        <begin position="530"/>
        <end position="757"/>
    </location>
</feature>
<dbReference type="Ensembl" id="ENSTNIT00000014504.1">
    <property type="protein sequence ID" value="ENSTNIP00000014306.1"/>
    <property type="gene ID" value="ENSTNIG00000011361.1"/>
</dbReference>
<reference evidence="14" key="2">
    <citation type="submission" date="2025-08" db="UniProtKB">
        <authorList>
            <consortium name="Ensembl"/>
        </authorList>
    </citation>
    <scope>IDENTIFICATION</scope>
</reference>
<dbReference type="SMART" id="SM00409">
    <property type="entry name" value="IG"/>
    <property type="match status" value="2"/>
</dbReference>
<dbReference type="GO" id="GO:0005634">
    <property type="term" value="C:nucleus"/>
    <property type="evidence" value="ECO:0007669"/>
    <property type="project" value="TreeGrafter"/>
</dbReference>
<dbReference type="FunFam" id="2.60.40.10:FF:000069">
    <property type="entry name" value="Alpha-protein kinase 3"/>
    <property type="match status" value="1"/>
</dbReference>
<feature type="domain" description="Ig-like" evidence="12">
    <location>
        <begin position="69"/>
        <end position="154"/>
    </location>
</feature>
<feature type="compositionally biased region" description="Basic and acidic residues" evidence="11">
    <location>
        <begin position="688"/>
        <end position="727"/>
    </location>
</feature>
<proteinExistence type="inferred from homology"/>
<feature type="domain" description="Alpha-type protein kinase" evidence="13">
    <location>
        <begin position="1266"/>
        <end position="1497"/>
    </location>
</feature>
<dbReference type="Gene3D" id="3.20.200.10">
    <property type="entry name" value="MHCK/EF2 kinase"/>
    <property type="match status" value="1"/>
</dbReference>
<dbReference type="InterPro" id="IPR004166">
    <property type="entry name" value="a-kinase_dom"/>
</dbReference>
<dbReference type="PANTHER" id="PTHR47091:SF1">
    <property type="entry name" value="ALPHA-PROTEIN KINASE 3"/>
    <property type="match status" value="1"/>
</dbReference>
<feature type="compositionally biased region" description="Low complexity" evidence="11">
    <location>
        <begin position="334"/>
        <end position="345"/>
    </location>
</feature>
<evidence type="ECO:0000256" key="3">
    <source>
        <dbReference type="ARBA" id="ARBA00022527"/>
    </source>
</evidence>
<dbReference type="SUPFAM" id="SSF56112">
    <property type="entry name" value="Protein kinase-like (PK-like)"/>
    <property type="match status" value="1"/>
</dbReference>
<evidence type="ECO:0000256" key="2">
    <source>
        <dbReference type="ARBA" id="ARBA00012513"/>
    </source>
</evidence>
<dbReference type="SMART" id="SM00408">
    <property type="entry name" value="IGc2"/>
    <property type="match status" value="2"/>
</dbReference>
<dbReference type="OMA" id="MTESHIG"/>
<protein>
    <recommendedName>
        <fullName evidence="2">non-specific serine/threonine protein kinase</fullName>
        <ecNumber evidence="2">2.7.11.1</ecNumber>
    </recommendedName>
</protein>
<dbReference type="GO" id="GO:0055013">
    <property type="term" value="P:cardiac muscle cell development"/>
    <property type="evidence" value="ECO:0007669"/>
    <property type="project" value="TreeGrafter"/>
</dbReference>
<evidence type="ECO:0000259" key="12">
    <source>
        <dbReference type="PROSITE" id="PS50835"/>
    </source>
</evidence>
<dbReference type="Proteomes" id="UP000007303">
    <property type="component" value="Unassembled WGS sequence"/>
</dbReference>
<feature type="compositionally biased region" description="Polar residues" evidence="11">
    <location>
        <begin position="532"/>
        <end position="544"/>
    </location>
</feature>
<feature type="compositionally biased region" description="Polar residues" evidence="11">
    <location>
        <begin position="1005"/>
        <end position="1018"/>
    </location>
</feature>
<dbReference type="EC" id="2.7.11.1" evidence="2"/>
<dbReference type="GeneTree" id="ENSGT00940000158534"/>
<feature type="region of interest" description="Disordered" evidence="11">
    <location>
        <begin position="282"/>
        <end position="488"/>
    </location>
</feature>
<evidence type="ECO:0000256" key="11">
    <source>
        <dbReference type="SAM" id="MobiDB-lite"/>
    </source>
</evidence>
<feature type="compositionally biased region" description="Polar residues" evidence="11">
    <location>
        <begin position="1114"/>
        <end position="1123"/>
    </location>
</feature>
<dbReference type="InterPro" id="IPR013098">
    <property type="entry name" value="Ig_I-set"/>
</dbReference>
<reference evidence="14" key="3">
    <citation type="submission" date="2025-09" db="UniProtKB">
        <authorList>
            <consortium name="Ensembl"/>
        </authorList>
    </citation>
    <scope>IDENTIFICATION</scope>
</reference>
<evidence type="ECO:0000256" key="6">
    <source>
        <dbReference type="ARBA" id="ARBA00022777"/>
    </source>
</evidence>
<comment type="catalytic activity">
    <reaction evidence="9">
        <text>L-threonyl-[protein] + ATP = O-phospho-L-threonyl-[protein] + ADP + H(+)</text>
        <dbReference type="Rhea" id="RHEA:46608"/>
        <dbReference type="Rhea" id="RHEA-COMP:11060"/>
        <dbReference type="Rhea" id="RHEA-COMP:11605"/>
        <dbReference type="ChEBI" id="CHEBI:15378"/>
        <dbReference type="ChEBI" id="CHEBI:30013"/>
        <dbReference type="ChEBI" id="CHEBI:30616"/>
        <dbReference type="ChEBI" id="CHEBI:61977"/>
        <dbReference type="ChEBI" id="CHEBI:456216"/>
        <dbReference type="EC" id="2.7.11.1"/>
    </reaction>
</comment>
<feature type="compositionally biased region" description="Low complexity" evidence="11">
    <location>
        <begin position="1061"/>
        <end position="1080"/>
    </location>
</feature>
<dbReference type="GO" id="GO:0004674">
    <property type="term" value="F:protein serine/threonine kinase activity"/>
    <property type="evidence" value="ECO:0007669"/>
    <property type="project" value="UniProtKB-KW"/>
</dbReference>
<feature type="compositionally biased region" description="Basic and acidic residues" evidence="11">
    <location>
        <begin position="301"/>
        <end position="320"/>
    </location>
</feature>
<feature type="compositionally biased region" description="Basic and acidic residues" evidence="11">
    <location>
        <begin position="1541"/>
        <end position="1550"/>
    </location>
</feature>
<feature type="compositionally biased region" description="Basic and acidic residues" evidence="11">
    <location>
        <begin position="1124"/>
        <end position="1137"/>
    </location>
</feature>
<dbReference type="SMART" id="SM00811">
    <property type="entry name" value="Alpha_kinase"/>
    <property type="match status" value="1"/>
</dbReference>